<keyword evidence="7" id="KW-0805">Transcription regulation</keyword>
<evidence type="ECO:0000256" key="5">
    <source>
        <dbReference type="ARBA" id="ARBA00022771"/>
    </source>
</evidence>
<keyword evidence="14" id="KW-1185">Reference proteome</keyword>
<dbReference type="GO" id="GO:0005634">
    <property type="term" value="C:nucleus"/>
    <property type="evidence" value="ECO:0007669"/>
    <property type="project" value="UniProtKB-SubCell"/>
</dbReference>
<reference evidence="13 14" key="1">
    <citation type="journal article" date="2018" name="Mol. Biol. Evol.">
        <title>Analysis of the draft genome of the red seaweed Gracilariopsis chorda provides insights into genome size evolution in Rhodophyta.</title>
        <authorList>
            <person name="Lee J."/>
            <person name="Yang E.C."/>
            <person name="Graf L."/>
            <person name="Yang J.H."/>
            <person name="Qiu H."/>
            <person name="Zel Zion U."/>
            <person name="Chan C.X."/>
            <person name="Stephens T.G."/>
            <person name="Weber A.P.M."/>
            <person name="Boo G.H."/>
            <person name="Boo S.M."/>
            <person name="Kim K.M."/>
            <person name="Shin Y."/>
            <person name="Jung M."/>
            <person name="Lee S.J."/>
            <person name="Yim H.S."/>
            <person name="Lee J.H."/>
            <person name="Bhattacharya D."/>
            <person name="Yoon H.S."/>
        </authorList>
    </citation>
    <scope>NUCLEOTIDE SEQUENCE [LARGE SCALE GENOMIC DNA]</scope>
    <source>
        <strain evidence="13 14">SKKU-2015</strain>
        <tissue evidence="13">Whole body</tissue>
    </source>
</reference>
<name>A0A2V3IQ04_9FLOR</name>
<evidence type="ECO:0000313" key="13">
    <source>
        <dbReference type="EMBL" id="PXF44133.1"/>
    </source>
</evidence>
<evidence type="ECO:0000256" key="1">
    <source>
        <dbReference type="ARBA" id="ARBA00004123"/>
    </source>
</evidence>
<keyword evidence="4" id="KW-0677">Repeat</keyword>
<evidence type="ECO:0000256" key="2">
    <source>
        <dbReference type="ARBA" id="ARBA00006991"/>
    </source>
</evidence>
<dbReference type="FunFam" id="3.30.160.60:FF:000710">
    <property type="entry name" value="Zinc finger protein 768"/>
    <property type="match status" value="1"/>
</dbReference>
<evidence type="ECO:0000256" key="6">
    <source>
        <dbReference type="ARBA" id="ARBA00022833"/>
    </source>
</evidence>
<evidence type="ECO:0000256" key="10">
    <source>
        <dbReference type="ARBA" id="ARBA00023242"/>
    </source>
</evidence>
<dbReference type="STRING" id="448386.A0A2V3IQ04"/>
<dbReference type="GO" id="GO:0003677">
    <property type="term" value="F:DNA binding"/>
    <property type="evidence" value="ECO:0007669"/>
    <property type="project" value="UniProtKB-KW"/>
</dbReference>
<keyword evidence="3" id="KW-0479">Metal-binding</keyword>
<evidence type="ECO:0000256" key="4">
    <source>
        <dbReference type="ARBA" id="ARBA00022737"/>
    </source>
</evidence>
<feature type="domain" description="C2H2-type" evidence="12">
    <location>
        <begin position="102"/>
        <end position="130"/>
    </location>
</feature>
<dbReference type="InterPro" id="IPR013087">
    <property type="entry name" value="Znf_C2H2_type"/>
</dbReference>
<protein>
    <submittedName>
        <fullName evidence="13">Zinc finger and SCAN domain-containing protein 22</fullName>
    </submittedName>
</protein>
<dbReference type="InterPro" id="IPR036236">
    <property type="entry name" value="Znf_C2H2_sf"/>
</dbReference>
<evidence type="ECO:0000256" key="3">
    <source>
        <dbReference type="ARBA" id="ARBA00022723"/>
    </source>
</evidence>
<dbReference type="AlphaFoldDB" id="A0A2V3IQ04"/>
<dbReference type="SUPFAM" id="SSF57667">
    <property type="entry name" value="beta-beta-alpha zinc fingers"/>
    <property type="match status" value="3"/>
</dbReference>
<evidence type="ECO:0000256" key="8">
    <source>
        <dbReference type="ARBA" id="ARBA00023125"/>
    </source>
</evidence>
<keyword evidence="5 11" id="KW-0863">Zinc-finger</keyword>
<keyword evidence="10" id="KW-0539">Nucleus</keyword>
<evidence type="ECO:0000256" key="7">
    <source>
        <dbReference type="ARBA" id="ARBA00023015"/>
    </source>
</evidence>
<dbReference type="PROSITE" id="PS50157">
    <property type="entry name" value="ZINC_FINGER_C2H2_2"/>
    <property type="match status" value="5"/>
</dbReference>
<evidence type="ECO:0000256" key="9">
    <source>
        <dbReference type="ARBA" id="ARBA00023163"/>
    </source>
</evidence>
<dbReference type="Pfam" id="PF00096">
    <property type="entry name" value="zf-C2H2"/>
    <property type="match status" value="5"/>
</dbReference>
<sequence>MAYQQYPVPHQLYSAAMSSASSSSSSHAPSSYSSGPSSPSSPSSAHYWSTVLNPQPAKFDCVGCHAIYSSQSALHNHQRTCVYYTTGHHKAHPIGLIPEKPYQCAQCGVAFKKNSNLVKHMKLVHLGERNFECPYTNCGRMFGQKSNLNSHVRAVHLHQRPFKCDKPGCTRAFSQKSGLKAHIKTVHDGERPYKCDACSAAFGHRGDLNRHIRVLHNKERPYECHVCPGHKTFGRKSVLARHMQTHRSEQS</sequence>
<dbReference type="FunFam" id="3.30.160.60:FF:000446">
    <property type="entry name" value="Zinc finger protein"/>
    <property type="match status" value="1"/>
</dbReference>
<dbReference type="PANTHER" id="PTHR23226:SF416">
    <property type="entry name" value="FI01424P"/>
    <property type="match status" value="1"/>
</dbReference>
<feature type="domain" description="C2H2-type" evidence="12">
    <location>
        <begin position="131"/>
        <end position="161"/>
    </location>
</feature>
<feature type="domain" description="C2H2-type" evidence="12">
    <location>
        <begin position="193"/>
        <end position="221"/>
    </location>
</feature>
<dbReference type="PROSITE" id="PS00028">
    <property type="entry name" value="ZINC_FINGER_C2H2_1"/>
    <property type="match status" value="4"/>
</dbReference>
<keyword evidence="6" id="KW-0862">Zinc</keyword>
<dbReference type="GO" id="GO:0008270">
    <property type="term" value="F:zinc ion binding"/>
    <property type="evidence" value="ECO:0007669"/>
    <property type="project" value="UniProtKB-KW"/>
</dbReference>
<gene>
    <name evidence="13" type="ORF">BWQ96_06106</name>
</gene>
<dbReference type="EMBL" id="NBIV01000101">
    <property type="protein sequence ID" value="PXF44133.1"/>
    <property type="molecule type" value="Genomic_DNA"/>
</dbReference>
<dbReference type="FunFam" id="3.30.160.60:FF:001156">
    <property type="entry name" value="Zinc finger protein 407"/>
    <property type="match status" value="1"/>
</dbReference>
<organism evidence="13 14">
    <name type="scientific">Gracilariopsis chorda</name>
    <dbReference type="NCBI Taxonomy" id="448386"/>
    <lineage>
        <taxon>Eukaryota</taxon>
        <taxon>Rhodophyta</taxon>
        <taxon>Florideophyceae</taxon>
        <taxon>Rhodymeniophycidae</taxon>
        <taxon>Gracilariales</taxon>
        <taxon>Gracilariaceae</taxon>
        <taxon>Gracilariopsis</taxon>
    </lineage>
</organism>
<dbReference type="PANTHER" id="PTHR23226">
    <property type="entry name" value="ZINC FINGER AND SCAN DOMAIN-CONTAINING"/>
    <property type="match status" value="1"/>
</dbReference>
<accession>A0A2V3IQ04</accession>
<keyword evidence="9" id="KW-0804">Transcription</keyword>
<evidence type="ECO:0000313" key="14">
    <source>
        <dbReference type="Proteomes" id="UP000247409"/>
    </source>
</evidence>
<proteinExistence type="inferred from homology"/>
<feature type="domain" description="C2H2-type" evidence="12">
    <location>
        <begin position="162"/>
        <end position="192"/>
    </location>
</feature>
<dbReference type="FunFam" id="3.30.160.60:FF:000125">
    <property type="entry name" value="Putative zinc finger protein 143"/>
    <property type="match status" value="1"/>
</dbReference>
<dbReference type="OrthoDB" id="5693at2759"/>
<keyword evidence="8" id="KW-0238">DNA-binding</keyword>
<feature type="domain" description="C2H2-type" evidence="12">
    <location>
        <begin position="222"/>
        <end position="251"/>
    </location>
</feature>
<dbReference type="Gene3D" id="3.30.160.60">
    <property type="entry name" value="Classic Zinc Finger"/>
    <property type="match status" value="5"/>
</dbReference>
<dbReference type="Proteomes" id="UP000247409">
    <property type="component" value="Unassembled WGS sequence"/>
</dbReference>
<evidence type="ECO:0000256" key="11">
    <source>
        <dbReference type="PROSITE-ProRule" id="PRU00042"/>
    </source>
</evidence>
<comment type="subcellular location">
    <subcellularLocation>
        <location evidence="1">Nucleus</location>
    </subcellularLocation>
</comment>
<comment type="similarity">
    <text evidence="2">Belongs to the krueppel C2H2-type zinc-finger protein family.</text>
</comment>
<dbReference type="SMART" id="SM00355">
    <property type="entry name" value="ZnF_C2H2"/>
    <property type="match status" value="6"/>
</dbReference>
<comment type="caution">
    <text evidence="13">The sequence shown here is derived from an EMBL/GenBank/DDBJ whole genome shotgun (WGS) entry which is preliminary data.</text>
</comment>
<evidence type="ECO:0000259" key="12">
    <source>
        <dbReference type="PROSITE" id="PS50157"/>
    </source>
</evidence>